<organism evidence="2 3">
    <name type="scientific">Actinocrispum wychmicini</name>
    <dbReference type="NCBI Taxonomy" id="1213861"/>
    <lineage>
        <taxon>Bacteria</taxon>
        <taxon>Bacillati</taxon>
        <taxon>Actinomycetota</taxon>
        <taxon>Actinomycetes</taxon>
        <taxon>Pseudonocardiales</taxon>
        <taxon>Pseudonocardiaceae</taxon>
        <taxon>Actinocrispum</taxon>
    </lineage>
</organism>
<reference evidence="2 3" key="1">
    <citation type="submission" date="2019-03" db="EMBL/GenBank/DDBJ databases">
        <title>Genomic Encyclopedia of Type Strains, Phase IV (KMG-IV): sequencing the most valuable type-strain genomes for metagenomic binning, comparative biology and taxonomic classification.</title>
        <authorList>
            <person name="Goeker M."/>
        </authorList>
    </citation>
    <scope>NUCLEOTIDE SEQUENCE [LARGE SCALE GENOMIC DNA]</scope>
    <source>
        <strain evidence="2 3">DSM 45934</strain>
    </source>
</reference>
<comment type="caution">
    <text evidence="2">The sequence shown here is derived from an EMBL/GenBank/DDBJ whole genome shotgun (WGS) entry which is preliminary data.</text>
</comment>
<name>A0A4R2JRK5_9PSEU</name>
<keyword evidence="3" id="KW-1185">Reference proteome</keyword>
<dbReference type="Proteomes" id="UP000295680">
    <property type="component" value="Unassembled WGS sequence"/>
</dbReference>
<protein>
    <submittedName>
        <fullName evidence="2">Uncharacterized protein</fullName>
    </submittedName>
</protein>
<dbReference type="AlphaFoldDB" id="A0A4R2JRK5"/>
<feature type="region of interest" description="Disordered" evidence="1">
    <location>
        <begin position="1"/>
        <end position="20"/>
    </location>
</feature>
<sequence length="36" mass="3906">MTTLPTLSTEGEVDTGQAHDAQQTLTAATLRWFRAS</sequence>
<proteinExistence type="predicted"/>
<evidence type="ECO:0000313" key="3">
    <source>
        <dbReference type="Proteomes" id="UP000295680"/>
    </source>
</evidence>
<gene>
    <name evidence="2" type="ORF">EV192_104321</name>
</gene>
<accession>A0A4R2JRK5</accession>
<evidence type="ECO:0000256" key="1">
    <source>
        <dbReference type="SAM" id="MobiDB-lite"/>
    </source>
</evidence>
<dbReference type="EMBL" id="SLWS01000004">
    <property type="protein sequence ID" value="TCO59479.1"/>
    <property type="molecule type" value="Genomic_DNA"/>
</dbReference>
<evidence type="ECO:0000313" key="2">
    <source>
        <dbReference type="EMBL" id="TCO59479.1"/>
    </source>
</evidence>